<protein>
    <submittedName>
        <fullName evidence="7">Protein required for ethanol metabolism</fullName>
    </submittedName>
</protein>
<evidence type="ECO:0000313" key="8">
    <source>
        <dbReference type="Proteomes" id="UP001527925"/>
    </source>
</evidence>
<proteinExistence type="inferred from homology"/>
<comment type="subcellular location">
    <subcellularLocation>
        <location evidence="1">Membrane</location>
        <topology evidence="1">Multi-pass membrane protein</topology>
    </subcellularLocation>
</comment>
<organism evidence="7 8">
    <name type="scientific">Polyrhizophydium stewartii</name>
    <dbReference type="NCBI Taxonomy" id="2732419"/>
    <lineage>
        <taxon>Eukaryota</taxon>
        <taxon>Fungi</taxon>
        <taxon>Fungi incertae sedis</taxon>
        <taxon>Chytridiomycota</taxon>
        <taxon>Chytridiomycota incertae sedis</taxon>
        <taxon>Chytridiomycetes</taxon>
        <taxon>Rhizophydiales</taxon>
        <taxon>Rhizophydiales incertae sedis</taxon>
        <taxon>Polyrhizophydium</taxon>
    </lineage>
</organism>
<comment type="similarity">
    <text evidence="2 6">Belongs to the peroxisomal membrane protein PXMP2/4 family.</text>
</comment>
<evidence type="ECO:0000256" key="3">
    <source>
        <dbReference type="ARBA" id="ARBA00022692"/>
    </source>
</evidence>
<feature type="transmembrane region" description="Helical" evidence="6">
    <location>
        <begin position="34"/>
        <end position="56"/>
    </location>
</feature>
<feature type="transmembrane region" description="Helical" evidence="6">
    <location>
        <begin position="77"/>
        <end position="95"/>
    </location>
</feature>
<gene>
    <name evidence="7" type="primary">SYM1</name>
    <name evidence="7" type="ORF">HK105_202055</name>
</gene>
<dbReference type="InterPro" id="IPR007248">
    <property type="entry name" value="Mpv17_PMP22"/>
</dbReference>
<sequence>MPFALTTGALFASGDLIAQVGVERKTSDYNPLRTARLGLFGSCVAGPAMVSWYGLLSRRIVFENRLMALLARVSLDQLVFAPTFIAIFFSATGFMEGLTPEAVWDKLKSGYPTALAGNYKLWPAVQLVNFYLVPLHHQALVVNTIALGWNTYLSVINQRSTFKENPEST</sequence>
<evidence type="ECO:0000256" key="4">
    <source>
        <dbReference type="ARBA" id="ARBA00022989"/>
    </source>
</evidence>
<dbReference type="Pfam" id="PF04117">
    <property type="entry name" value="Mpv17_PMP22"/>
    <property type="match status" value="1"/>
</dbReference>
<dbReference type="EMBL" id="JADGIZ020000007">
    <property type="protein sequence ID" value="KAL2918128.1"/>
    <property type="molecule type" value="Genomic_DNA"/>
</dbReference>
<evidence type="ECO:0000256" key="2">
    <source>
        <dbReference type="ARBA" id="ARBA00006824"/>
    </source>
</evidence>
<reference evidence="7 8" key="1">
    <citation type="submission" date="2023-09" db="EMBL/GenBank/DDBJ databases">
        <title>Pangenome analysis of Batrachochytrium dendrobatidis and related Chytrids.</title>
        <authorList>
            <person name="Yacoub M.N."/>
            <person name="Stajich J.E."/>
            <person name="James T.Y."/>
        </authorList>
    </citation>
    <scope>NUCLEOTIDE SEQUENCE [LARGE SCALE GENOMIC DNA]</scope>
    <source>
        <strain evidence="7 8">JEL0888</strain>
    </source>
</reference>
<evidence type="ECO:0000256" key="6">
    <source>
        <dbReference type="RuleBase" id="RU363053"/>
    </source>
</evidence>
<accession>A0ABR4NF37</accession>
<comment type="caution">
    <text evidence="7">The sequence shown here is derived from an EMBL/GenBank/DDBJ whole genome shotgun (WGS) entry which is preliminary data.</text>
</comment>
<dbReference type="PANTHER" id="PTHR11266:SF17">
    <property type="entry name" value="PROTEIN MPV17"/>
    <property type="match status" value="1"/>
</dbReference>
<dbReference type="Proteomes" id="UP001527925">
    <property type="component" value="Unassembled WGS sequence"/>
</dbReference>
<name>A0ABR4NF37_9FUNG</name>
<evidence type="ECO:0000313" key="7">
    <source>
        <dbReference type="EMBL" id="KAL2918128.1"/>
    </source>
</evidence>
<evidence type="ECO:0000256" key="5">
    <source>
        <dbReference type="ARBA" id="ARBA00023136"/>
    </source>
</evidence>
<evidence type="ECO:0000256" key="1">
    <source>
        <dbReference type="ARBA" id="ARBA00004141"/>
    </source>
</evidence>
<keyword evidence="3 6" id="KW-0812">Transmembrane</keyword>
<dbReference type="PANTHER" id="PTHR11266">
    <property type="entry name" value="PEROXISOMAL MEMBRANE PROTEIN 2, PXMP2 MPV17"/>
    <property type="match status" value="1"/>
</dbReference>
<keyword evidence="4 6" id="KW-1133">Transmembrane helix</keyword>
<keyword evidence="8" id="KW-1185">Reference proteome</keyword>
<keyword evidence="5 6" id="KW-0472">Membrane</keyword>